<dbReference type="EMBL" id="JBGUAW010000011">
    <property type="protein sequence ID" value="MFA9462191.1"/>
    <property type="molecule type" value="Genomic_DNA"/>
</dbReference>
<organism evidence="9 10">
    <name type="scientific">Thiohalorhabdus methylotrophus</name>
    <dbReference type="NCBI Taxonomy" id="3242694"/>
    <lineage>
        <taxon>Bacteria</taxon>
        <taxon>Pseudomonadati</taxon>
        <taxon>Pseudomonadota</taxon>
        <taxon>Gammaproteobacteria</taxon>
        <taxon>Thiohalorhabdales</taxon>
        <taxon>Thiohalorhabdaceae</taxon>
        <taxon>Thiohalorhabdus</taxon>
    </lineage>
</organism>
<dbReference type="Pfam" id="PF00375">
    <property type="entry name" value="SDF"/>
    <property type="match status" value="1"/>
</dbReference>
<evidence type="ECO:0000256" key="4">
    <source>
        <dbReference type="ARBA" id="ARBA00022692"/>
    </source>
</evidence>
<dbReference type="RefSeq" id="WP_373656978.1">
    <property type="nucleotide sequence ID" value="NZ_JBGUAW010000011.1"/>
</dbReference>
<evidence type="ECO:0000313" key="10">
    <source>
        <dbReference type="Proteomes" id="UP001575181"/>
    </source>
</evidence>
<dbReference type="PRINTS" id="PR00173">
    <property type="entry name" value="EDTRNSPORT"/>
</dbReference>
<dbReference type="PANTHER" id="PTHR42865:SF7">
    <property type="entry name" value="PROTON_GLUTAMATE-ASPARTATE SYMPORTER"/>
    <property type="match status" value="1"/>
</dbReference>
<evidence type="ECO:0000256" key="5">
    <source>
        <dbReference type="ARBA" id="ARBA00022989"/>
    </source>
</evidence>
<feature type="transmembrane region" description="Helical" evidence="8">
    <location>
        <begin position="69"/>
        <end position="91"/>
    </location>
</feature>
<reference evidence="9 10" key="1">
    <citation type="submission" date="2024-08" db="EMBL/GenBank/DDBJ databases">
        <title>Whole-genome sequencing of halo(alkali)philic microorganisms from hypersaline lakes.</title>
        <authorList>
            <person name="Sorokin D.Y."/>
            <person name="Merkel A.Y."/>
            <person name="Messina E."/>
            <person name="Yakimov M."/>
        </authorList>
    </citation>
    <scope>NUCLEOTIDE SEQUENCE [LARGE SCALE GENOMIC DNA]</scope>
    <source>
        <strain evidence="9 10">Cl-TMA</strain>
    </source>
</reference>
<feature type="compositionally biased region" description="Basic and acidic residues" evidence="7">
    <location>
        <begin position="450"/>
        <end position="466"/>
    </location>
</feature>
<feature type="transmembrane region" description="Helical" evidence="8">
    <location>
        <begin position="265"/>
        <end position="288"/>
    </location>
</feature>
<proteinExistence type="predicted"/>
<dbReference type="SUPFAM" id="SSF118215">
    <property type="entry name" value="Proton glutamate symport protein"/>
    <property type="match status" value="1"/>
</dbReference>
<feature type="transmembrane region" description="Helical" evidence="8">
    <location>
        <begin position="369"/>
        <end position="388"/>
    </location>
</feature>
<feature type="transmembrane region" description="Helical" evidence="8">
    <location>
        <begin position="112"/>
        <end position="132"/>
    </location>
</feature>
<protein>
    <submittedName>
        <fullName evidence="9">Dicarboxylate/amino acid:cation symporter</fullName>
    </submittedName>
</protein>
<evidence type="ECO:0000256" key="6">
    <source>
        <dbReference type="ARBA" id="ARBA00023136"/>
    </source>
</evidence>
<name>A0ABV4U062_9GAMM</name>
<keyword evidence="4 8" id="KW-0812">Transmembrane</keyword>
<feature type="transmembrane region" description="Helical" evidence="8">
    <location>
        <begin position="30"/>
        <end position="49"/>
    </location>
</feature>
<evidence type="ECO:0000313" key="9">
    <source>
        <dbReference type="EMBL" id="MFA9462191.1"/>
    </source>
</evidence>
<dbReference type="Gene3D" id="1.10.3860.10">
    <property type="entry name" value="Sodium:dicarboxylate symporter"/>
    <property type="match status" value="1"/>
</dbReference>
<dbReference type="Proteomes" id="UP001575181">
    <property type="component" value="Unassembled WGS sequence"/>
</dbReference>
<dbReference type="PANTHER" id="PTHR42865">
    <property type="entry name" value="PROTON/GLUTAMATE-ASPARTATE SYMPORTER"/>
    <property type="match status" value="1"/>
</dbReference>
<evidence type="ECO:0000256" key="7">
    <source>
        <dbReference type="SAM" id="MobiDB-lite"/>
    </source>
</evidence>
<accession>A0ABV4U062</accession>
<keyword evidence="3" id="KW-1003">Cell membrane</keyword>
<evidence type="ECO:0000256" key="8">
    <source>
        <dbReference type="SAM" id="Phobius"/>
    </source>
</evidence>
<feature type="region of interest" description="Disordered" evidence="7">
    <location>
        <begin position="450"/>
        <end position="476"/>
    </location>
</feature>
<keyword evidence="10" id="KW-1185">Reference proteome</keyword>
<evidence type="ECO:0000256" key="1">
    <source>
        <dbReference type="ARBA" id="ARBA00004651"/>
    </source>
</evidence>
<feature type="transmembrane region" description="Helical" evidence="8">
    <location>
        <begin position="231"/>
        <end position="253"/>
    </location>
</feature>
<dbReference type="InterPro" id="IPR001991">
    <property type="entry name" value="Na-dicarboxylate_symporter"/>
</dbReference>
<keyword evidence="5 8" id="KW-1133">Transmembrane helix</keyword>
<keyword evidence="2" id="KW-0813">Transport</keyword>
<feature type="transmembrane region" description="Helical" evidence="8">
    <location>
        <begin position="394"/>
        <end position="419"/>
    </location>
</feature>
<comment type="subcellular location">
    <subcellularLocation>
        <location evidence="1">Cell membrane</location>
        <topology evidence="1">Multi-pass membrane protein</topology>
    </subcellularLocation>
</comment>
<comment type="caution">
    <text evidence="9">The sequence shown here is derived from an EMBL/GenBank/DDBJ whole genome shotgun (WGS) entry which is preliminary data.</text>
</comment>
<evidence type="ECO:0000256" key="2">
    <source>
        <dbReference type="ARBA" id="ARBA00022448"/>
    </source>
</evidence>
<dbReference type="InterPro" id="IPR036458">
    <property type="entry name" value="Na:dicarbo_symporter_sf"/>
</dbReference>
<keyword evidence="6 8" id="KW-0472">Membrane</keyword>
<gene>
    <name evidence="9" type="ORF">ACERLL_15340</name>
</gene>
<evidence type="ECO:0000256" key="3">
    <source>
        <dbReference type="ARBA" id="ARBA00022475"/>
    </source>
</evidence>
<feature type="transmembrane region" description="Helical" evidence="8">
    <location>
        <begin position="193"/>
        <end position="210"/>
    </location>
</feature>
<sequence>MSPLTALESLYPTSLKTRIAPVRRLVIGRLWLQVLLAMVLGVIAGLLMSPDTGWLGRSTALAVGEWISLPGHLFLAFIQMIVIPLILASIIQGMAGATDIQQLKSTGLWLGIYFLAATVLATAIGITVALALKPGSYVEMGSVSGEATASAKLPAAPDDRAGSSAPFSFSELPGQVTEALPTNPMAAIAQGDMLQIVIFAVVLGLGLLSLDPRSARPLLDLFGSIQSVSMAVVGAAMRFAPLAVFGLLAQAMIKTGPGVLTGLGVYAGSVVLGMALLLLAYLALVAGLGRSNPLRFFAGIREPFLLAFSTNSSAATMPVTVKSAEEQLRVRPSICQLVVPLGATVNMGGTALYQGLATLFMAQMFQMELPVSALLALVATALGASIGTPAVPGVGIIVLSSVLSSVGVPLTGLALIIGLDQILERFRTSLNVTGDLAACVIMDRFMPSKRSREEERAQEVRQETRGEAAAPETVME</sequence>